<sequence length="284" mass="32626">MTKQHAKLLLNSSSIMRKYALFLIATLLFSSVHALERTIHITRSLHYDAQKANISYKTISNIVRIFSWKIDFNKDLKKGDRFILISNRGSAPSAIIYISGRKRISVFSYVDSRGNLGYYDINGKTLYPSFLRKPLKYKRISSKFQLKRYHPILKTYRPHRAVDYSANRGTSVHATANGIIKRRKYIGALGNAVYIAHGMNYVTVYAHLSKFARGLRLGSKVKKGQVIGYVGSTGRSTGPHLHYELRYKGKRKNPLTWRLPKQKKVPKSDLKRFQSRAKTMLRSL</sequence>
<proteinExistence type="predicted"/>
<feature type="domain" description="M23ase beta-sheet core" evidence="8">
    <location>
        <begin position="158"/>
        <end position="254"/>
    </location>
</feature>
<dbReference type="GO" id="GO:0030313">
    <property type="term" value="C:cell envelope"/>
    <property type="evidence" value="ECO:0007669"/>
    <property type="project" value="UniProtKB-SubCell"/>
</dbReference>
<dbReference type="PANTHER" id="PTHR21666">
    <property type="entry name" value="PEPTIDASE-RELATED"/>
    <property type="match status" value="1"/>
</dbReference>
<dbReference type="SUPFAM" id="SSF51261">
    <property type="entry name" value="Duplicated hybrid motif"/>
    <property type="match status" value="1"/>
</dbReference>
<dbReference type="CDD" id="cd12797">
    <property type="entry name" value="M23_peptidase"/>
    <property type="match status" value="1"/>
</dbReference>
<protein>
    <submittedName>
        <fullName evidence="10">Murein DD-endopeptidase MepM</fullName>
        <ecNumber evidence="10">3.4.24.-</ecNumber>
    </submittedName>
</protein>
<reference evidence="10" key="1">
    <citation type="submission" date="2023-10" db="EMBL/GenBank/DDBJ databases">
        <title>The first scallop-associated chemosynthetic bacterial symbiont.</title>
        <authorList>
            <person name="Lin Y.-T."/>
            <person name="Sun J."/>
            <person name="Ip J.C.-H."/>
            <person name="He X."/>
            <person name="Gao Z.-M."/>
            <person name="Perez M."/>
            <person name="Xu T."/>
            <person name="Qian P.-Y."/>
            <person name="Qiu J.-W."/>
        </authorList>
    </citation>
    <scope>NUCLEOTIDE SEQUENCE</scope>
    <source>
        <strain evidence="10">Gill1</strain>
    </source>
</reference>
<feature type="domain" description="Csd3-like second N-terminal" evidence="9">
    <location>
        <begin position="40"/>
        <end position="145"/>
    </location>
</feature>
<dbReference type="EC" id="3.4.24.-" evidence="10"/>
<evidence type="ECO:0000256" key="4">
    <source>
        <dbReference type="ARBA" id="ARBA00022723"/>
    </source>
</evidence>
<evidence type="ECO:0000256" key="7">
    <source>
        <dbReference type="ARBA" id="ARBA00023049"/>
    </source>
</evidence>
<evidence type="ECO:0000256" key="1">
    <source>
        <dbReference type="ARBA" id="ARBA00001947"/>
    </source>
</evidence>
<keyword evidence="6" id="KW-0862">Zinc</keyword>
<comment type="cofactor">
    <cofactor evidence="1">
        <name>Zn(2+)</name>
        <dbReference type="ChEBI" id="CHEBI:29105"/>
    </cofactor>
</comment>
<evidence type="ECO:0000259" key="8">
    <source>
        <dbReference type="Pfam" id="PF01551"/>
    </source>
</evidence>
<comment type="subcellular location">
    <subcellularLocation>
        <location evidence="2">Cell envelope</location>
    </subcellularLocation>
</comment>
<keyword evidence="5 10" id="KW-0378">Hydrolase</keyword>
<name>A0AAU6PHR4_9GAMM</name>
<dbReference type="InterPro" id="IPR016047">
    <property type="entry name" value="M23ase_b-sheet_dom"/>
</dbReference>
<dbReference type="Pfam" id="PF19425">
    <property type="entry name" value="Csd3_N2"/>
    <property type="match status" value="1"/>
</dbReference>
<keyword evidence="7" id="KW-0482">Metalloprotease</keyword>
<dbReference type="AlphaFoldDB" id="A0AAU6PHR4"/>
<dbReference type="InterPro" id="IPR050570">
    <property type="entry name" value="Cell_wall_metabolism_enzyme"/>
</dbReference>
<dbReference type="GO" id="GO:0004222">
    <property type="term" value="F:metalloendopeptidase activity"/>
    <property type="evidence" value="ECO:0007669"/>
    <property type="project" value="TreeGrafter"/>
</dbReference>
<evidence type="ECO:0000256" key="6">
    <source>
        <dbReference type="ARBA" id="ARBA00022833"/>
    </source>
</evidence>
<dbReference type="InterPro" id="IPR045834">
    <property type="entry name" value="Csd3_N2"/>
</dbReference>
<evidence type="ECO:0000313" key="10">
    <source>
        <dbReference type="EMBL" id="WXU00547.1"/>
    </source>
</evidence>
<evidence type="ECO:0000256" key="3">
    <source>
        <dbReference type="ARBA" id="ARBA00022670"/>
    </source>
</evidence>
<gene>
    <name evidence="10" type="primary">mepM</name>
    <name evidence="10" type="ORF">Ctma_1272</name>
</gene>
<dbReference type="InterPro" id="IPR011055">
    <property type="entry name" value="Dup_hybrid_motif"/>
</dbReference>
<evidence type="ECO:0000256" key="2">
    <source>
        <dbReference type="ARBA" id="ARBA00004196"/>
    </source>
</evidence>
<evidence type="ECO:0000256" key="5">
    <source>
        <dbReference type="ARBA" id="ARBA00022801"/>
    </source>
</evidence>
<dbReference type="Pfam" id="PF01551">
    <property type="entry name" value="Peptidase_M23"/>
    <property type="match status" value="1"/>
</dbReference>
<dbReference type="GO" id="GO:0006508">
    <property type="term" value="P:proteolysis"/>
    <property type="evidence" value="ECO:0007669"/>
    <property type="project" value="UniProtKB-KW"/>
</dbReference>
<dbReference type="PANTHER" id="PTHR21666:SF288">
    <property type="entry name" value="CELL DIVISION PROTEIN YTFB"/>
    <property type="match status" value="1"/>
</dbReference>
<evidence type="ECO:0000259" key="9">
    <source>
        <dbReference type="Pfam" id="PF19425"/>
    </source>
</evidence>
<accession>A0AAU6PHR4</accession>
<organism evidence="10">
    <name type="scientific">Catillopecten margaritatus gill symbiont</name>
    <dbReference type="NCBI Taxonomy" id="3083288"/>
    <lineage>
        <taxon>Bacteria</taxon>
        <taxon>Pseudomonadati</taxon>
        <taxon>Pseudomonadota</taxon>
        <taxon>Gammaproteobacteria</taxon>
        <taxon>sulfur-oxidizing symbionts</taxon>
    </lineage>
</organism>
<dbReference type="EMBL" id="CP138327">
    <property type="protein sequence ID" value="WXU00547.1"/>
    <property type="molecule type" value="Genomic_DNA"/>
</dbReference>
<keyword evidence="4" id="KW-0479">Metal-binding</keyword>
<dbReference type="Gene3D" id="3.10.450.350">
    <property type="match status" value="1"/>
</dbReference>
<keyword evidence="3" id="KW-0645">Protease</keyword>
<dbReference type="Gene3D" id="2.70.70.10">
    <property type="entry name" value="Glucose Permease (Domain IIA)"/>
    <property type="match status" value="1"/>
</dbReference>
<dbReference type="GO" id="GO:0046872">
    <property type="term" value="F:metal ion binding"/>
    <property type="evidence" value="ECO:0007669"/>
    <property type="project" value="UniProtKB-KW"/>
</dbReference>